<keyword evidence="2" id="KW-0285">Flavoprotein</keyword>
<organism evidence="9 10">
    <name type="scientific">Frondihabitans australicus</name>
    <dbReference type="NCBI Taxonomy" id="386892"/>
    <lineage>
        <taxon>Bacteria</taxon>
        <taxon>Bacillati</taxon>
        <taxon>Actinomycetota</taxon>
        <taxon>Actinomycetes</taxon>
        <taxon>Micrococcales</taxon>
        <taxon>Microbacteriaceae</taxon>
        <taxon>Frondihabitans</taxon>
    </lineage>
</organism>
<dbReference type="PANTHER" id="PTHR22912">
    <property type="entry name" value="DISULFIDE OXIDOREDUCTASE"/>
    <property type="match status" value="1"/>
</dbReference>
<evidence type="ECO:0000259" key="8">
    <source>
        <dbReference type="Pfam" id="PF07992"/>
    </source>
</evidence>
<evidence type="ECO:0000256" key="2">
    <source>
        <dbReference type="ARBA" id="ARBA00022630"/>
    </source>
</evidence>
<dbReference type="OrthoDB" id="9800167at2"/>
<evidence type="ECO:0000313" key="10">
    <source>
        <dbReference type="Proteomes" id="UP000280008"/>
    </source>
</evidence>
<dbReference type="Gene3D" id="3.30.390.30">
    <property type="match status" value="1"/>
</dbReference>
<dbReference type="InterPro" id="IPR016156">
    <property type="entry name" value="FAD/NAD-linked_Rdtase_dimer_sf"/>
</dbReference>
<sequence length="467" mass="48846">MTTYDLIVIGAGAVGENVADYATRGGLKVALVESDLVGGECSYWACMPSKALLMSSTVLDGAKAVDGARQAVTGELDVQAVLNRRNSFTSNWDDQGQADWVAGAGIDLIRGHATITGVREVTVGDTVYTATHAVAAVVGSDALLPDIPGLIDSKPWSNKEATSAQSIPSSLMVIGGGVVAAELATAYQQLGAKVTLAARSGLLGGNEPFAGEMVADSLRDLGVDLRLNTSPTRVDRDEHGLVTTTLSDGTTVVTDELLVATGRVPRTQSLGLETVGLTPGDWLHTDDTLLVEGTDWLYAVGDVNHRALLTHQGKYQARAAGVVIAARALGKPVHAEPWGAHVATADHAAVPQVTFTSPEVASVGLTAAQAEQQGMDVKVVDYDMAQVAGSSLKSDTYKGQARIVVDESRKVLVGATFVGPEVSDLLHAATVAVVAEVPIDRLWHAVPSYPTVTEVWLRLLDAYGRPE</sequence>
<feature type="disulfide bond" description="Redox-active" evidence="6">
    <location>
        <begin position="41"/>
        <end position="46"/>
    </location>
</feature>
<dbReference type="InterPro" id="IPR001100">
    <property type="entry name" value="Pyr_nuc-diS_OxRdtase"/>
</dbReference>
<dbReference type="SUPFAM" id="SSF51905">
    <property type="entry name" value="FAD/NAD(P)-binding domain"/>
    <property type="match status" value="1"/>
</dbReference>
<feature type="binding site" evidence="5">
    <location>
        <position position="262"/>
    </location>
    <ligand>
        <name>NAD(+)</name>
        <dbReference type="ChEBI" id="CHEBI:57540"/>
    </ligand>
</feature>
<dbReference type="PIRSF" id="PIRSF000350">
    <property type="entry name" value="Mercury_reductase_MerA"/>
    <property type="match status" value="1"/>
</dbReference>
<dbReference type="InterPro" id="IPR023753">
    <property type="entry name" value="FAD/NAD-binding_dom"/>
</dbReference>
<evidence type="ECO:0000259" key="7">
    <source>
        <dbReference type="Pfam" id="PF02852"/>
    </source>
</evidence>
<dbReference type="InterPro" id="IPR050151">
    <property type="entry name" value="Class-I_Pyr_Nuc-Dis_Oxidored"/>
</dbReference>
<feature type="binding site" evidence="5">
    <location>
        <position position="302"/>
    </location>
    <ligand>
        <name>FAD</name>
        <dbReference type="ChEBI" id="CHEBI:57692"/>
    </ligand>
</feature>
<evidence type="ECO:0000256" key="6">
    <source>
        <dbReference type="PIRSR" id="PIRSR000350-4"/>
    </source>
</evidence>
<evidence type="ECO:0000256" key="1">
    <source>
        <dbReference type="ARBA" id="ARBA00007532"/>
    </source>
</evidence>
<comment type="caution">
    <text evidence="9">The sequence shown here is derived from an EMBL/GenBank/DDBJ whole genome shotgun (WGS) entry which is preliminary data.</text>
</comment>
<dbReference type="Gene3D" id="3.50.50.60">
    <property type="entry name" value="FAD/NAD(P)-binding domain"/>
    <property type="match status" value="2"/>
</dbReference>
<keyword evidence="4 5" id="KW-0520">NAD</keyword>
<feature type="domain" description="Pyridine nucleotide-disulphide oxidoreductase dimerisation" evidence="7">
    <location>
        <begin position="350"/>
        <end position="456"/>
    </location>
</feature>
<dbReference type="PRINTS" id="PR00411">
    <property type="entry name" value="PNDRDTASEI"/>
</dbReference>
<keyword evidence="10" id="KW-1185">Reference proteome</keyword>
<feature type="domain" description="FAD/NAD(P)-binding" evidence="8">
    <location>
        <begin position="4"/>
        <end position="311"/>
    </location>
</feature>
<dbReference type="GO" id="GO:0050660">
    <property type="term" value="F:flavin adenine dinucleotide binding"/>
    <property type="evidence" value="ECO:0007669"/>
    <property type="project" value="TreeGrafter"/>
</dbReference>
<dbReference type="GO" id="GO:0006103">
    <property type="term" value="P:2-oxoglutarate metabolic process"/>
    <property type="evidence" value="ECO:0007669"/>
    <property type="project" value="TreeGrafter"/>
</dbReference>
<name>A0A495IE55_9MICO</name>
<dbReference type="PANTHER" id="PTHR22912:SF151">
    <property type="entry name" value="DIHYDROLIPOYL DEHYDROGENASE, MITOCHONDRIAL"/>
    <property type="match status" value="1"/>
</dbReference>
<dbReference type="RefSeq" id="WP_121368606.1">
    <property type="nucleotide sequence ID" value="NZ_RBKS01000001.1"/>
</dbReference>
<reference evidence="9 10" key="1">
    <citation type="submission" date="2018-10" db="EMBL/GenBank/DDBJ databases">
        <title>Sequencing the genomes of 1000 actinobacteria strains.</title>
        <authorList>
            <person name="Klenk H.-P."/>
        </authorList>
    </citation>
    <scope>NUCLEOTIDE SEQUENCE [LARGE SCALE GENOMIC DNA]</scope>
    <source>
        <strain evidence="9 10">DSM 17894</strain>
    </source>
</reference>
<keyword evidence="5" id="KW-0547">Nucleotide-binding</keyword>
<comment type="cofactor">
    <cofactor evidence="5">
        <name>FAD</name>
        <dbReference type="ChEBI" id="CHEBI:57692"/>
    </cofactor>
    <text evidence="5">Binds 1 FAD per subunit.</text>
</comment>
<keyword evidence="3 5" id="KW-0274">FAD</keyword>
<dbReference type="EMBL" id="RBKS01000001">
    <property type="protein sequence ID" value="RKR73778.1"/>
    <property type="molecule type" value="Genomic_DNA"/>
</dbReference>
<dbReference type="Pfam" id="PF07992">
    <property type="entry name" value="Pyr_redox_2"/>
    <property type="match status" value="1"/>
</dbReference>
<dbReference type="InterPro" id="IPR004099">
    <property type="entry name" value="Pyr_nucl-diS_OxRdtase_dimer"/>
</dbReference>
<dbReference type="GO" id="GO:0004148">
    <property type="term" value="F:dihydrolipoyl dehydrogenase (NADH) activity"/>
    <property type="evidence" value="ECO:0007669"/>
    <property type="project" value="TreeGrafter"/>
</dbReference>
<evidence type="ECO:0000256" key="4">
    <source>
        <dbReference type="ARBA" id="ARBA00023027"/>
    </source>
</evidence>
<dbReference type="AlphaFoldDB" id="A0A495IE55"/>
<dbReference type="Proteomes" id="UP000280008">
    <property type="component" value="Unassembled WGS sequence"/>
</dbReference>
<feature type="binding site" evidence="5">
    <location>
        <position position="50"/>
    </location>
    <ligand>
        <name>FAD</name>
        <dbReference type="ChEBI" id="CHEBI:57692"/>
    </ligand>
</feature>
<proteinExistence type="inferred from homology"/>
<evidence type="ECO:0000313" key="9">
    <source>
        <dbReference type="EMBL" id="RKR73778.1"/>
    </source>
</evidence>
<gene>
    <name evidence="9" type="ORF">C8E83_0874</name>
</gene>
<protein>
    <submittedName>
        <fullName evidence="9">Dihydrolipoamide dehydrogenase</fullName>
    </submittedName>
</protein>
<accession>A0A495IE55</accession>
<dbReference type="SUPFAM" id="SSF55424">
    <property type="entry name" value="FAD/NAD-linked reductases, dimerisation (C-terminal) domain"/>
    <property type="match status" value="1"/>
</dbReference>
<feature type="binding site" evidence="5">
    <location>
        <begin position="175"/>
        <end position="182"/>
    </location>
    <ligand>
        <name>NAD(+)</name>
        <dbReference type="ChEBI" id="CHEBI:57540"/>
    </ligand>
</feature>
<dbReference type="PRINTS" id="PR00368">
    <property type="entry name" value="FADPNR"/>
</dbReference>
<dbReference type="InterPro" id="IPR036188">
    <property type="entry name" value="FAD/NAD-bd_sf"/>
</dbReference>
<evidence type="ECO:0000256" key="3">
    <source>
        <dbReference type="ARBA" id="ARBA00022827"/>
    </source>
</evidence>
<evidence type="ECO:0000256" key="5">
    <source>
        <dbReference type="PIRSR" id="PIRSR000350-3"/>
    </source>
</evidence>
<comment type="similarity">
    <text evidence="1">Belongs to the class-I pyridine nucleotide-disulfide oxidoreductase family.</text>
</comment>
<dbReference type="Pfam" id="PF02852">
    <property type="entry name" value="Pyr_redox_dim"/>
    <property type="match status" value="1"/>
</dbReference>